<sequence length="194" mass="23040">MCFKYSLLMGRGFGDIMSMKTFDSLSRRRKERSKRSHRKSPTSGRRVHKFRYREDASHSSSRRRHRDRAKDERDSGRNTRRSHSKVTVQKKEKKEKMLFFKRYLEKSQVTLDQFESSQIPCYIKMRELPAPKKIDFVDDLVWLCSARFSQYTDDWIVDEYFVDHDDDYLVSAAMISLTIILEAAQANPPSSDKH</sequence>
<dbReference type="AlphaFoldDB" id="A0A1B0A8Y9"/>
<reference evidence="2" key="2">
    <citation type="submission" date="2020-05" db="UniProtKB">
        <authorList>
            <consortium name="EnsemblMetazoa"/>
        </authorList>
    </citation>
    <scope>IDENTIFICATION</scope>
    <source>
        <strain evidence="2">IAEA</strain>
    </source>
</reference>
<dbReference type="EnsemblMetazoa" id="GPAI038017-RA">
    <property type="protein sequence ID" value="GPAI038017-PA"/>
    <property type="gene ID" value="GPAI038017"/>
</dbReference>
<keyword evidence="3" id="KW-1185">Reference proteome</keyword>
<evidence type="ECO:0000256" key="1">
    <source>
        <dbReference type="SAM" id="MobiDB-lite"/>
    </source>
</evidence>
<feature type="compositionally biased region" description="Basic and acidic residues" evidence="1">
    <location>
        <begin position="68"/>
        <end position="77"/>
    </location>
</feature>
<evidence type="ECO:0000313" key="2">
    <source>
        <dbReference type="EnsemblMetazoa" id="GPAI038017-PA"/>
    </source>
</evidence>
<proteinExistence type="predicted"/>
<organism evidence="2 3">
    <name type="scientific">Glossina pallidipes</name>
    <name type="common">Tsetse fly</name>
    <dbReference type="NCBI Taxonomy" id="7398"/>
    <lineage>
        <taxon>Eukaryota</taxon>
        <taxon>Metazoa</taxon>
        <taxon>Ecdysozoa</taxon>
        <taxon>Arthropoda</taxon>
        <taxon>Hexapoda</taxon>
        <taxon>Insecta</taxon>
        <taxon>Pterygota</taxon>
        <taxon>Neoptera</taxon>
        <taxon>Endopterygota</taxon>
        <taxon>Diptera</taxon>
        <taxon>Brachycera</taxon>
        <taxon>Muscomorpha</taxon>
        <taxon>Hippoboscoidea</taxon>
        <taxon>Glossinidae</taxon>
        <taxon>Glossina</taxon>
    </lineage>
</organism>
<protein>
    <submittedName>
        <fullName evidence="2">Uncharacterized protein</fullName>
    </submittedName>
</protein>
<feature type="compositionally biased region" description="Basic residues" evidence="1">
    <location>
        <begin position="27"/>
        <end position="51"/>
    </location>
</feature>
<dbReference type="Proteomes" id="UP000092445">
    <property type="component" value="Unassembled WGS sequence"/>
</dbReference>
<accession>A0A1B0A8Y9</accession>
<dbReference type="VEuPathDB" id="VectorBase:GPAI038017"/>
<feature type="region of interest" description="Disordered" evidence="1">
    <location>
        <begin position="24"/>
        <end position="90"/>
    </location>
</feature>
<evidence type="ECO:0000313" key="3">
    <source>
        <dbReference type="Proteomes" id="UP000092445"/>
    </source>
</evidence>
<reference evidence="3" key="1">
    <citation type="submission" date="2014-03" db="EMBL/GenBank/DDBJ databases">
        <authorList>
            <person name="Aksoy S."/>
            <person name="Warren W."/>
            <person name="Wilson R.K."/>
        </authorList>
    </citation>
    <scope>NUCLEOTIDE SEQUENCE [LARGE SCALE GENOMIC DNA]</scope>
    <source>
        <strain evidence="3">IAEA</strain>
    </source>
</reference>
<name>A0A1B0A8Y9_GLOPL</name>